<evidence type="ECO:0000256" key="3">
    <source>
        <dbReference type="ARBA" id="ARBA00022737"/>
    </source>
</evidence>
<sequence>MNLYRIARWLYLRRVPFFPWLIRALNSIIFGVVLPPSAQLGKGVLLSYQGLGTAIHRRAVIGDKAVIGTGVTIGGRAGYEDVPVIGEGTMIGSGAKVLGPIRIGCHASIGANAVVLSDIPDYAVAVGIPARVVRTQRPEDVPDYFAFKQ</sequence>
<protein>
    <submittedName>
        <fullName evidence="5">Serine acetyltransferase</fullName>
    </submittedName>
</protein>
<proteinExistence type="inferred from homology"/>
<dbReference type="GO" id="GO:0005737">
    <property type="term" value="C:cytoplasm"/>
    <property type="evidence" value="ECO:0007669"/>
    <property type="project" value="InterPro"/>
</dbReference>
<keyword evidence="2" id="KW-0808">Transferase</keyword>
<dbReference type="InterPro" id="IPR011004">
    <property type="entry name" value="Trimer_LpxA-like_sf"/>
</dbReference>
<dbReference type="Gene3D" id="2.160.10.10">
    <property type="entry name" value="Hexapeptide repeat proteins"/>
    <property type="match status" value="1"/>
</dbReference>
<dbReference type="SUPFAM" id="SSF51161">
    <property type="entry name" value="Trimeric LpxA-like enzymes"/>
    <property type="match status" value="1"/>
</dbReference>
<reference evidence="5" key="1">
    <citation type="submission" date="2020-10" db="EMBL/GenBank/DDBJ databases">
        <title>Connecting structure to function with the recovery of over 1000 high-quality activated sludge metagenome-assembled genomes encoding full-length rRNA genes using long-read sequencing.</title>
        <authorList>
            <person name="Singleton C.M."/>
            <person name="Petriglieri F."/>
            <person name="Kristensen J.M."/>
            <person name="Kirkegaard R.H."/>
            <person name="Michaelsen T.Y."/>
            <person name="Andersen M.H."/>
            <person name="Karst S.M."/>
            <person name="Dueholm M.S."/>
            <person name="Nielsen P.H."/>
            <person name="Albertsen M."/>
        </authorList>
    </citation>
    <scope>NUCLEOTIDE SEQUENCE</scope>
    <source>
        <strain evidence="5">Bjer_18-Q3-R1-45_BAT3C.347</strain>
    </source>
</reference>
<gene>
    <name evidence="5" type="ORF">IPH26_18680</name>
</gene>
<dbReference type="EMBL" id="JADJEV010000005">
    <property type="protein sequence ID" value="MBK6974861.1"/>
    <property type="molecule type" value="Genomic_DNA"/>
</dbReference>
<comment type="similarity">
    <text evidence="1">Belongs to the transferase hexapeptide repeat family.</text>
</comment>
<dbReference type="GO" id="GO:0006535">
    <property type="term" value="P:cysteine biosynthetic process from serine"/>
    <property type="evidence" value="ECO:0007669"/>
    <property type="project" value="InterPro"/>
</dbReference>
<keyword evidence="4" id="KW-0012">Acyltransferase</keyword>
<evidence type="ECO:0000256" key="1">
    <source>
        <dbReference type="ARBA" id="ARBA00007274"/>
    </source>
</evidence>
<dbReference type="InterPro" id="IPR018357">
    <property type="entry name" value="Hexapep_transf_CS"/>
</dbReference>
<dbReference type="Pfam" id="PF00132">
    <property type="entry name" value="Hexapep"/>
    <property type="match status" value="1"/>
</dbReference>
<evidence type="ECO:0000256" key="2">
    <source>
        <dbReference type="ARBA" id="ARBA00022679"/>
    </source>
</evidence>
<dbReference type="PROSITE" id="PS00101">
    <property type="entry name" value="HEXAPEP_TRANSFERASES"/>
    <property type="match status" value="1"/>
</dbReference>
<dbReference type="CDD" id="cd03354">
    <property type="entry name" value="LbH_SAT"/>
    <property type="match status" value="1"/>
</dbReference>
<accession>A0A9D7HSQ3</accession>
<dbReference type="InterPro" id="IPR045304">
    <property type="entry name" value="LbH_SAT"/>
</dbReference>
<organism evidence="5 6">
    <name type="scientific">Candidatus Methylophosphatis roskildensis</name>
    <dbReference type="NCBI Taxonomy" id="2899263"/>
    <lineage>
        <taxon>Bacteria</taxon>
        <taxon>Pseudomonadati</taxon>
        <taxon>Pseudomonadota</taxon>
        <taxon>Betaproteobacteria</taxon>
        <taxon>Nitrosomonadales</taxon>
        <taxon>Sterolibacteriaceae</taxon>
        <taxon>Candidatus Methylophosphatis</taxon>
    </lineage>
</organism>
<dbReference type="InterPro" id="IPR005881">
    <property type="entry name" value="Ser_O-AcTrfase"/>
</dbReference>
<evidence type="ECO:0000256" key="4">
    <source>
        <dbReference type="ARBA" id="ARBA00023315"/>
    </source>
</evidence>
<comment type="caution">
    <text evidence="5">The sequence shown here is derived from an EMBL/GenBank/DDBJ whole genome shotgun (WGS) entry which is preliminary data.</text>
</comment>
<dbReference type="PIRSF" id="PIRSF000441">
    <property type="entry name" value="CysE"/>
    <property type="match status" value="1"/>
</dbReference>
<dbReference type="AlphaFoldDB" id="A0A9D7HSQ3"/>
<dbReference type="InterPro" id="IPR001451">
    <property type="entry name" value="Hexapep"/>
</dbReference>
<name>A0A9D7HSQ3_9PROT</name>
<dbReference type="PANTHER" id="PTHR42811">
    <property type="entry name" value="SERINE ACETYLTRANSFERASE"/>
    <property type="match status" value="1"/>
</dbReference>
<dbReference type="Proteomes" id="UP000807785">
    <property type="component" value="Unassembled WGS sequence"/>
</dbReference>
<dbReference type="GO" id="GO:0009001">
    <property type="term" value="F:serine O-acetyltransferase activity"/>
    <property type="evidence" value="ECO:0007669"/>
    <property type="project" value="InterPro"/>
</dbReference>
<evidence type="ECO:0000313" key="6">
    <source>
        <dbReference type="Proteomes" id="UP000807785"/>
    </source>
</evidence>
<keyword evidence="3" id="KW-0677">Repeat</keyword>
<evidence type="ECO:0000313" key="5">
    <source>
        <dbReference type="EMBL" id="MBK6974861.1"/>
    </source>
</evidence>